<dbReference type="EnsemblProtists" id="EKX51275">
    <property type="protein sequence ID" value="EKX51275"/>
    <property type="gene ID" value="GUITHDRAFT_66311"/>
</dbReference>
<dbReference type="OMA" id="VKWGDQK"/>
<dbReference type="PaxDb" id="55529-EKX51275"/>
<accession>L1JSY4</accession>
<dbReference type="STRING" id="905079.L1JSY4"/>
<evidence type="ECO:0000259" key="1">
    <source>
        <dbReference type="Pfam" id="PF10189"/>
    </source>
</evidence>
<dbReference type="RefSeq" id="XP_005838255.1">
    <property type="nucleotide sequence ID" value="XM_005838198.1"/>
</dbReference>
<reference evidence="3" key="3">
    <citation type="submission" date="2016-03" db="UniProtKB">
        <authorList>
            <consortium name="EnsemblProtists"/>
        </authorList>
    </citation>
    <scope>IDENTIFICATION</scope>
</reference>
<dbReference type="InterPro" id="IPR045334">
    <property type="entry name" value="INTS3"/>
</dbReference>
<dbReference type="PANTHER" id="PTHR13587:SF7">
    <property type="entry name" value="INTEGRATOR COMPLEX SUBUNIT 3"/>
    <property type="match status" value="1"/>
</dbReference>
<dbReference type="GeneID" id="17307851"/>
<evidence type="ECO:0000313" key="4">
    <source>
        <dbReference type="Proteomes" id="UP000011087"/>
    </source>
</evidence>
<reference evidence="4" key="2">
    <citation type="submission" date="2012-11" db="EMBL/GenBank/DDBJ databases">
        <authorList>
            <person name="Kuo A."/>
            <person name="Curtis B.A."/>
            <person name="Tanifuji G."/>
            <person name="Burki F."/>
            <person name="Gruber A."/>
            <person name="Irimia M."/>
            <person name="Maruyama S."/>
            <person name="Arias M.C."/>
            <person name="Ball S.G."/>
            <person name="Gile G.H."/>
            <person name="Hirakawa Y."/>
            <person name="Hopkins J.F."/>
            <person name="Rensing S.A."/>
            <person name="Schmutz J."/>
            <person name="Symeonidi A."/>
            <person name="Elias M."/>
            <person name="Eveleigh R.J."/>
            <person name="Herman E.K."/>
            <person name="Klute M.J."/>
            <person name="Nakayama T."/>
            <person name="Obornik M."/>
            <person name="Reyes-Prieto A."/>
            <person name="Armbrust E.V."/>
            <person name="Aves S.J."/>
            <person name="Beiko R.G."/>
            <person name="Coutinho P."/>
            <person name="Dacks J.B."/>
            <person name="Durnford D.G."/>
            <person name="Fast N.M."/>
            <person name="Green B.R."/>
            <person name="Grisdale C."/>
            <person name="Hempe F."/>
            <person name="Henrissat B."/>
            <person name="Hoppner M.P."/>
            <person name="Ishida K.-I."/>
            <person name="Kim E."/>
            <person name="Koreny L."/>
            <person name="Kroth P.G."/>
            <person name="Liu Y."/>
            <person name="Malik S.-B."/>
            <person name="Maier U.G."/>
            <person name="McRose D."/>
            <person name="Mock T."/>
            <person name="Neilson J.A."/>
            <person name="Onodera N.T."/>
            <person name="Poole A.M."/>
            <person name="Pritham E.J."/>
            <person name="Richards T.A."/>
            <person name="Rocap G."/>
            <person name="Roy S.W."/>
            <person name="Sarai C."/>
            <person name="Schaack S."/>
            <person name="Shirato S."/>
            <person name="Slamovits C.H."/>
            <person name="Spencer D.F."/>
            <person name="Suzuki S."/>
            <person name="Worden A.Z."/>
            <person name="Zauner S."/>
            <person name="Barry K."/>
            <person name="Bell C."/>
            <person name="Bharti A.K."/>
            <person name="Crow J.A."/>
            <person name="Grimwood J."/>
            <person name="Kramer R."/>
            <person name="Lindquist E."/>
            <person name="Lucas S."/>
            <person name="Salamov A."/>
            <person name="McFadden G.I."/>
            <person name="Lane C.E."/>
            <person name="Keeling P.J."/>
            <person name="Gray M.W."/>
            <person name="Grigoriev I.V."/>
            <person name="Archibald J.M."/>
        </authorList>
    </citation>
    <scope>NUCLEOTIDE SEQUENCE</scope>
    <source>
        <strain evidence="4">CCMP2712</strain>
    </source>
</reference>
<dbReference type="Pfam" id="PF10189">
    <property type="entry name" value="Ints3_N"/>
    <property type="match status" value="1"/>
</dbReference>
<dbReference type="EMBL" id="JH992976">
    <property type="protein sequence ID" value="EKX51275.1"/>
    <property type="molecule type" value="Genomic_DNA"/>
</dbReference>
<dbReference type="InterPro" id="IPR019333">
    <property type="entry name" value="INTS3_N"/>
</dbReference>
<sequence>MTTKGSSTIRLLKLTEIDELDELEQIWLGDYRELEEILQHTNDNDQAIQTELHEKCQQVQGHTHMVQALLCGMICDRTRSQQFLRYLHLIVKDGYAVCVKQLEKLARDKFPKMNDRNAAQPSQQQMQLLWVVREFVNLKVQGIDKVCIALLRQIQGGNVRSATNRWLNTNLCMLFQESKTWLYEQTQLIPMVFYTFCRLAADHADPKYDKLRRMEGQLCCDLFRDKFSECKVIGREAVRLLQQVCKIPEFEGLWEDILNNPQQFGGMTDISDLFSVRTPKDFLQSRLTPQMEEQLLFIMERVTMGQQQRYQRWFMQKWGLMEPGGDALIPDLVRYICGFHHPSNEVLRSNLVQRWAVVGWLLKCAKTPTSVANIKLAMFYDWLFYSPRNDSVMNIEPAALLITRSIPKWLDITVDLMEFMFALADLWSKPSVDRCREGIFHAAADCVQKGVIKSWAQVSTCPQINPVLRARVRAQFRGFCPGDPEEIAVEDVKVMGRCALSSSLIGPSGVWIQKLVKSWGGTDTITSK</sequence>
<proteinExistence type="predicted"/>
<evidence type="ECO:0000313" key="2">
    <source>
        <dbReference type="EMBL" id="EKX51275.1"/>
    </source>
</evidence>
<dbReference type="Proteomes" id="UP000011087">
    <property type="component" value="Unassembled WGS sequence"/>
</dbReference>
<feature type="domain" description="Integrator complex subunit 3 N-terminal" evidence="1">
    <location>
        <begin position="61"/>
        <end position="473"/>
    </location>
</feature>
<gene>
    <name evidence="2" type="ORF">GUITHDRAFT_66311</name>
</gene>
<dbReference type="OrthoDB" id="2021145at2759"/>
<reference evidence="2 4" key="1">
    <citation type="journal article" date="2012" name="Nature">
        <title>Algal genomes reveal evolutionary mosaicism and the fate of nucleomorphs.</title>
        <authorList>
            <consortium name="DOE Joint Genome Institute"/>
            <person name="Curtis B.A."/>
            <person name="Tanifuji G."/>
            <person name="Burki F."/>
            <person name="Gruber A."/>
            <person name="Irimia M."/>
            <person name="Maruyama S."/>
            <person name="Arias M.C."/>
            <person name="Ball S.G."/>
            <person name="Gile G.H."/>
            <person name="Hirakawa Y."/>
            <person name="Hopkins J.F."/>
            <person name="Kuo A."/>
            <person name="Rensing S.A."/>
            <person name="Schmutz J."/>
            <person name="Symeonidi A."/>
            <person name="Elias M."/>
            <person name="Eveleigh R.J."/>
            <person name="Herman E.K."/>
            <person name="Klute M.J."/>
            <person name="Nakayama T."/>
            <person name="Obornik M."/>
            <person name="Reyes-Prieto A."/>
            <person name="Armbrust E.V."/>
            <person name="Aves S.J."/>
            <person name="Beiko R.G."/>
            <person name="Coutinho P."/>
            <person name="Dacks J.B."/>
            <person name="Durnford D.G."/>
            <person name="Fast N.M."/>
            <person name="Green B.R."/>
            <person name="Grisdale C.J."/>
            <person name="Hempel F."/>
            <person name="Henrissat B."/>
            <person name="Hoppner M.P."/>
            <person name="Ishida K."/>
            <person name="Kim E."/>
            <person name="Koreny L."/>
            <person name="Kroth P.G."/>
            <person name="Liu Y."/>
            <person name="Malik S.B."/>
            <person name="Maier U.G."/>
            <person name="McRose D."/>
            <person name="Mock T."/>
            <person name="Neilson J.A."/>
            <person name="Onodera N.T."/>
            <person name="Poole A.M."/>
            <person name="Pritham E.J."/>
            <person name="Richards T.A."/>
            <person name="Rocap G."/>
            <person name="Roy S.W."/>
            <person name="Sarai C."/>
            <person name="Schaack S."/>
            <person name="Shirato S."/>
            <person name="Slamovits C.H."/>
            <person name="Spencer D.F."/>
            <person name="Suzuki S."/>
            <person name="Worden A.Z."/>
            <person name="Zauner S."/>
            <person name="Barry K."/>
            <person name="Bell C."/>
            <person name="Bharti A.K."/>
            <person name="Crow J.A."/>
            <person name="Grimwood J."/>
            <person name="Kramer R."/>
            <person name="Lindquist E."/>
            <person name="Lucas S."/>
            <person name="Salamov A."/>
            <person name="McFadden G.I."/>
            <person name="Lane C.E."/>
            <person name="Keeling P.J."/>
            <person name="Gray M.W."/>
            <person name="Grigoriev I.V."/>
            <person name="Archibald J.M."/>
        </authorList>
    </citation>
    <scope>NUCLEOTIDE SEQUENCE</scope>
    <source>
        <strain evidence="2 4">CCMP2712</strain>
    </source>
</reference>
<dbReference type="eggNOG" id="KOG4262">
    <property type="taxonomic scope" value="Eukaryota"/>
</dbReference>
<dbReference type="GO" id="GO:0005737">
    <property type="term" value="C:cytoplasm"/>
    <property type="evidence" value="ECO:0007669"/>
    <property type="project" value="TreeGrafter"/>
</dbReference>
<protein>
    <recommendedName>
        <fullName evidence="1">Integrator complex subunit 3 N-terminal domain-containing protein</fullName>
    </recommendedName>
</protein>
<dbReference type="KEGG" id="gtt:GUITHDRAFT_66311"/>
<name>L1JSY4_GUITC</name>
<dbReference type="AlphaFoldDB" id="L1JSY4"/>
<dbReference type="HOGENOM" id="CLU_030390_1_0_1"/>
<keyword evidence="4" id="KW-1185">Reference proteome</keyword>
<organism evidence="2">
    <name type="scientific">Guillardia theta (strain CCMP2712)</name>
    <name type="common">Cryptophyte</name>
    <dbReference type="NCBI Taxonomy" id="905079"/>
    <lineage>
        <taxon>Eukaryota</taxon>
        <taxon>Cryptophyceae</taxon>
        <taxon>Pyrenomonadales</taxon>
        <taxon>Geminigeraceae</taxon>
        <taxon>Guillardia</taxon>
    </lineage>
</organism>
<dbReference type="PANTHER" id="PTHR13587">
    <property type="entry name" value="INTEGRATOR COMPLEX SUBUNIT 3"/>
    <property type="match status" value="1"/>
</dbReference>
<evidence type="ECO:0000313" key="3">
    <source>
        <dbReference type="EnsemblProtists" id="EKX51275"/>
    </source>
</evidence>